<dbReference type="CDD" id="cd00519">
    <property type="entry name" value="Lipase_3"/>
    <property type="match status" value="1"/>
</dbReference>
<dbReference type="GO" id="GO:0016787">
    <property type="term" value="F:hydrolase activity"/>
    <property type="evidence" value="ECO:0007669"/>
    <property type="project" value="UniProtKB-KW"/>
</dbReference>
<keyword evidence="1" id="KW-0378">Hydrolase</keyword>
<evidence type="ECO:0000313" key="5">
    <source>
        <dbReference type="Proteomes" id="UP000249390"/>
    </source>
</evidence>
<proteinExistence type="predicted"/>
<accession>A0A328DC98</accession>
<dbReference type="SUPFAM" id="SSF53474">
    <property type="entry name" value="alpha/beta-Hydrolases"/>
    <property type="match status" value="1"/>
</dbReference>
<feature type="domain" description="Fungal lipase-type" evidence="3">
    <location>
        <begin position="258"/>
        <end position="391"/>
    </location>
</feature>
<dbReference type="Gene3D" id="3.40.50.1820">
    <property type="entry name" value="alpha/beta hydrolase"/>
    <property type="match status" value="1"/>
</dbReference>
<dbReference type="InterPro" id="IPR002921">
    <property type="entry name" value="Fungal_lipase-type"/>
</dbReference>
<dbReference type="Proteomes" id="UP000249390">
    <property type="component" value="Unassembled WGS sequence"/>
</dbReference>
<dbReference type="Pfam" id="PF01764">
    <property type="entry name" value="Lipase_3"/>
    <property type="match status" value="1"/>
</dbReference>
<sequence length="565" mass="64076">MRHEFTKPDDQSIHPPSLQEQQYWCLETFTSNQFNNGIRFLRKWEPYQMILSSVLSRYESNWSNRERIGSDVIKGESEASQVPAKSFKGRNADDIEPTCSDFNIENDNFTSKKWKFEPVWLSKALESAFQLWNGNGDKPPPINRSLAEIYASIQRSKLGLQDWSLSDLTIGLYLIYIQQASTNPLEDIKGELISSESVVHDLKYHTELAKGAYKDSTTSLARNTMLRESDIVKFIKISSMLRPGYYIAVDKRKRLVILGIRGTHTVYDIITDIVSSSNEEVTFEGYSTHFGSAEAARWFLTHEMDTLRKCLKKHKGFRLRLVGHSLGGAIASLLAIMLRKKSQQELGFNPDIVTAVGIATPPCVSRDLAEKCCEYVVTVVMQDDIIPRLSVASLTRLRNEVIQTDWSSVFEKEEWKGVVHLFTNAKQVVFSIQDVARKLADYAKSGGQTTHSGVVPEKKFTSAPPSSTTTSSSNGASIVKKEEELFVPGAVYYLKRNISEEKRNNNSDWSMEFFTLWKREPGEHFQRILLSSNIISDHKCDSHNYALRDVLKGIVPASPEEAIFR</sequence>
<dbReference type="PANTHER" id="PTHR47418">
    <property type="entry name" value="ALPHA/BETA-HYDROLASES SUPERFAMILY PROTEIN"/>
    <property type="match status" value="1"/>
</dbReference>
<name>A0A328DC98_9ASTE</name>
<reference evidence="4 5" key="1">
    <citation type="submission" date="2018-06" db="EMBL/GenBank/DDBJ databases">
        <title>The Genome of Cuscuta australis (Dodder) Provides Insight into the Evolution of Plant Parasitism.</title>
        <authorList>
            <person name="Liu H."/>
        </authorList>
    </citation>
    <scope>NUCLEOTIDE SEQUENCE [LARGE SCALE GENOMIC DNA]</scope>
    <source>
        <strain evidence="5">cv. Yunnan</strain>
        <tissue evidence="4">Vines</tissue>
    </source>
</reference>
<dbReference type="AlphaFoldDB" id="A0A328DC98"/>
<evidence type="ECO:0000256" key="1">
    <source>
        <dbReference type="ARBA" id="ARBA00022801"/>
    </source>
</evidence>
<feature type="compositionally biased region" description="Low complexity" evidence="2">
    <location>
        <begin position="461"/>
        <end position="473"/>
    </location>
</feature>
<feature type="region of interest" description="Disordered" evidence="2">
    <location>
        <begin position="447"/>
        <end position="475"/>
    </location>
</feature>
<evidence type="ECO:0000256" key="2">
    <source>
        <dbReference type="SAM" id="MobiDB-lite"/>
    </source>
</evidence>
<dbReference type="GO" id="GO:0006629">
    <property type="term" value="P:lipid metabolic process"/>
    <property type="evidence" value="ECO:0007669"/>
    <property type="project" value="InterPro"/>
</dbReference>
<keyword evidence="5" id="KW-1185">Reference proteome</keyword>
<organism evidence="4 5">
    <name type="scientific">Cuscuta australis</name>
    <dbReference type="NCBI Taxonomy" id="267555"/>
    <lineage>
        <taxon>Eukaryota</taxon>
        <taxon>Viridiplantae</taxon>
        <taxon>Streptophyta</taxon>
        <taxon>Embryophyta</taxon>
        <taxon>Tracheophyta</taxon>
        <taxon>Spermatophyta</taxon>
        <taxon>Magnoliopsida</taxon>
        <taxon>eudicotyledons</taxon>
        <taxon>Gunneridae</taxon>
        <taxon>Pentapetalae</taxon>
        <taxon>asterids</taxon>
        <taxon>lamiids</taxon>
        <taxon>Solanales</taxon>
        <taxon>Convolvulaceae</taxon>
        <taxon>Cuscuteae</taxon>
        <taxon>Cuscuta</taxon>
        <taxon>Cuscuta subgen. Grammica</taxon>
        <taxon>Cuscuta sect. Cleistogrammica</taxon>
    </lineage>
</organism>
<gene>
    <name evidence="4" type="ORF">DM860_012608</name>
</gene>
<evidence type="ECO:0000259" key="3">
    <source>
        <dbReference type="Pfam" id="PF01764"/>
    </source>
</evidence>
<dbReference type="InterPro" id="IPR029058">
    <property type="entry name" value="AB_hydrolase_fold"/>
</dbReference>
<comment type="caution">
    <text evidence="4">The sequence shown here is derived from an EMBL/GenBank/DDBJ whole genome shotgun (WGS) entry which is preliminary data.</text>
</comment>
<dbReference type="EMBL" id="NQVE01000156">
    <property type="protein sequence ID" value="RAL43467.1"/>
    <property type="molecule type" value="Genomic_DNA"/>
</dbReference>
<evidence type="ECO:0000313" key="4">
    <source>
        <dbReference type="EMBL" id="RAL43467.1"/>
    </source>
</evidence>
<protein>
    <recommendedName>
        <fullName evidence="3">Fungal lipase-type domain-containing protein</fullName>
    </recommendedName>
</protein>